<keyword evidence="3" id="KW-1185">Reference proteome</keyword>
<evidence type="ECO:0000313" key="3">
    <source>
        <dbReference type="Proteomes" id="UP000199110"/>
    </source>
</evidence>
<feature type="transmembrane region" description="Helical" evidence="1">
    <location>
        <begin position="224"/>
        <end position="241"/>
    </location>
</feature>
<organism evidence="2 3">
    <name type="scientific">Jannaschia pohangensis</name>
    <dbReference type="NCBI Taxonomy" id="390807"/>
    <lineage>
        <taxon>Bacteria</taxon>
        <taxon>Pseudomonadati</taxon>
        <taxon>Pseudomonadota</taxon>
        <taxon>Alphaproteobacteria</taxon>
        <taxon>Rhodobacterales</taxon>
        <taxon>Roseobacteraceae</taxon>
        <taxon>Jannaschia</taxon>
    </lineage>
</organism>
<feature type="transmembrane region" description="Helical" evidence="1">
    <location>
        <begin position="197"/>
        <end position="218"/>
    </location>
</feature>
<protein>
    <recommendedName>
        <fullName evidence="4">DUF898 domain-containing protein</fullName>
    </recommendedName>
</protein>
<dbReference type="STRING" id="390807.SAMN04488095_1497"/>
<evidence type="ECO:0000256" key="1">
    <source>
        <dbReference type="SAM" id="Phobius"/>
    </source>
</evidence>
<dbReference type="Proteomes" id="UP000199110">
    <property type="component" value="Unassembled WGS sequence"/>
</dbReference>
<reference evidence="2 3" key="1">
    <citation type="submission" date="2016-10" db="EMBL/GenBank/DDBJ databases">
        <authorList>
            <person name="de Groot N.N."/>
        </authorList>
    </citation>
    <scope>NUCLEOTIDE SEQUENCE [LARGE SCALE GENOMIC DNA]</scope>
    <source>
        <strain evidence="2 3">DSM 19073</strain>
    </source>
</reference>
<feature type="transmembrane region" description="Helical" evidence="1">
    <location>
        <begin position="69"/>
        <end position="95"/>
    </location>
</feature>
<keyword evidence="1" id="KW-0812">Transmembrane</keyword>
<dbReference type="EMBL" id="FORA01000002">
    <property type="protein sequence ID" value="SFI83182.1"/>
    <property type="molecule type" value="Genomic_DNA"/>
</dbReference>
<accession>A0A1I3LEJ1</accession>
<proteinExistence type="predicted"/>
<keyword evidence="1" id="KW-0472">Membrane</keyword>
<feature type="transmembrane region" description="Helical" evidence="1">
    <location>
        <begin position="18"/>
        <end position="39"/>
    </location>
</feature>
<sequence length="392" mass="42607">MATNDTLTAQMDGGRGHLLALVFKTTALTVLTLGLYSFWGRTRIRRWIWSSLRVGGAPFEYAGRPLEKLMGFVIAAVIVAIYLGLVVMVLIFASLNLAGSPGPGTFAAFALLLPVYWFAKYRGQRYLLNHTRWRGIAFSMEPGAAGYAVRAVGWSLASVLTLGILVPLRAHRLWRYRAERTFFGDQRFGFVAQVRDLYAPFGLVLAGLYGTILFIALAEAGYDAASIGIFCTALFLVWAWINWRVVSFRILASGLRCGDGIALRVNPRTSVVILIHLLGWLLTGVLLVATVIGLAIATGAFAAGTASQIDWSRLEDASPYLIALALALFYLTFFVLRGALGIAMVTFPLFRHVAGTLDVFGAGDIHMIQRGEAAHMADADGFANLFDMGSGI</sequence>
<gene>
    <name evidence="2" type="ORF">SAMN04488095_1497</name>
</gene>
<evidence type="ECO:0008006" key="4">
    <source>
        <dbReference type="Google" id="ProtNLM"/>
    </source>
</evidence>
<feature type="transmembrane region" description="Helical" evidence="1">
    <location>
        <begin position="271"/>
        <end position="297"/>
    </location>
</feature>
<dbReference type="AlphaFoldDB" id="A0A1I3LEJ1"/>
<feature type="transmembrane region" description="Helical" evidence="1">
    <location>
        <begin position="317"/>
        <end position="336"/>
    </location>
</feature>
<dbReference type="InterPro" id="IPR010295">
    <property type="entry name" value="DUF898"/>
</dbReference>
<feature type="transmembrane region" description="Helical" evidence="1">
    <location>
        <begin position="101"/>
        <end position="119"/>
    </location>
</feature>
<dbReference type="RefSeq" id="WP_092778917.1">
    <property type="nucleotide sequence ID" value="NZ_FORA01000002.1"/>
</dbReference>
<name>A0A1I3LEJ1_9RHOB</name>
<dbReference type="Pfam" id="PF05987">
    <property type="entry name" value="DUF898"/>
    <property type="match status" value="1"/>
</dbReference>
<dbReference type="OrthoDB" id="7462354at2"/>
<evidence type="ECO:0000313" key="2">
    <source>
        <dbReference type="EMBL" id="SFI83182.1"/>
    </source>
</evidence>
<keyword evidence="1" id="KW-1133">Transmembrane helix</keyword>